<evidence type="ECO:0000313" key="4">
    <source>
        <dbReference type="EMBL" id="KAF2891500.1"/>
    </source>
</evidence>
<dbReference type="EMBL" id="VTPC01030051">
    <property type="protein sequence ID" value="KAF2891500.1"/>
    <property type="molecule type" value="Genomic_DNA"/>
</dbReference>
<name>A0A8K0CQ31_IGNLU</name>
<keyword evidence="5" id="KW-1185">Reference proteome</keyword>
<dbReference type="AlphaFoldDB" id="A0A8K0CQ31"/>
<dbReference type="PANTHER" id="PTHR13473">
    <property type="entry name" value="MITOCHONDRIAL RIBOSOMAL PROTEIN L48"/>
    <property type="match status" value="1"/>
</dbReference>
<accession>A0A8K0CQ31</accession>
<keyword evidence="1" id="KW-0689">Ribosomal protein</keyword>
<feature type="domain" description="Small ribosomal subunit protein uS10" evidence="3">
    <location>
        <begin position="13"/>
        <end position="108"/>
    </location>
</feature>
<feature type="non-terminal residue" evidence="4">
    <location>
        <position position="141"/>
    </location>
</feature>
<dbReference type="Proteomes" id="UP000801492">
    <property type="component" value="Unassembled WGS sequence"/>
</dbReference>
<evidence type="ECO:0000313" key="5">
    <source>
        <dbReference type="Proteomes" id="UP000801492"/>
    </source>
</evidence>
<dbReference type="GO" id="GO:1990904">
    <property type="term" value="C:ribonucleoprotein complex"/>
    <property type="evidence" value="ECO:0007669"/>
    <property type="project" value="UniProtKB-KW"/>
</dbReference>
<dbReference type="Gene3D" id="3.30.70.600">
    <property type="entry name" value="Ribosomal protein S10 domain"/>
    <property type="match status" value="1"/>
</dbReference>
<evidence type="ECO:0000259" key="3">
    <source>
        <dbReference type="SMART" id="SM01403"/>
    </source>
</evidence>
<dbReference type="InterPro" id="IPR036838">
    <property type="entry name" value="Ribosomal_uS10_dom_sf"/>
</dbReference>
<comment type="caution">
    <text evidence="4">The sequence shown here is derived from an EMBL/GenBank/DDBJ whole genome shotgun (WGS) entry which is preliminary data.</text>
</comment>
<evidence type="ECO:0000256" key="2">
    <source>
        <dbReference type="ARBA" id="ARBA00023274"/>
    </source>
</evidence>
<reference evidence="4" key="1">
    <citation type="submission" date="2019-08" db="EMBL/GenBank/DDBJ databases">
        <title>The genome of the North American firefly Photinus pyralis.</title>
        <authorList>
            <consortium name="Photinus pyralis genome working group"/>
            <person name="Fallon T.R."/>
            <person name="Sander Lower S.E."/>
            <person name="Weng J.-K."/>
        </authorList>
    </citation>
    <scope>NUCLEOTIDE SEQUENCE</scope>
    <source>
        <strain evidence="4">TRF0915ILg1</strain>
        <tissue evidence="4">Whole body</tissue>
    </source>
</reference>
<dbReference type="Pfam" id="PF00338">
    <property type="entry name" value="Ribosomal_S10"/>
    <property type="match status" value="1"/>
</dbReference>
<organism evidence="4 5">
    <name type="scientific">Ignelater luminosus</name>
    <name type="common">Cucubano</name>
    <name type="synonym">Pyrophorus luminosus</name>
    <dbReference type="NCBI Taxonomy" id="2038154"/>
    <lineage>
        <taxon>Eukaryota</taxon>
        <taxon>Metazoa</taxon>
        <taxon>Ecdysozoa</taxon>
        <taxon>Arthropoda</taxon>
        <taxon>Hexapoda</taxon>
        <taxon>Insecta</taxon>
        <taxon>Pterygota</taxon>
        <taxon>Neoptera</taxon>
        <taxon>Endopterygota</taxon>
        <taxon>Coleoptera</taxon>
        <taxon>Polyphaga</taxon>
        <taxon>Elateriformia</taxon>
        <taxon>Elateroidea</taxon>
        <taxon>Elateridae</taxon>
        <taxon>Agrypninae</taxon>
        <taxon>Pyrophorini</taxon>
        <taxon>Ignelater</taxon>
    </lineage>
</organism>
<keyword evidence="2" id="KW-0687">Ribonucleoprotein</keyword>
<gene>
    <name evidence="4" type="ORF">ILUMI_14673</name>
</gene>
<dbReference type="InterPro" id="IPR027487">
    <property type="entry name" value="Ribosomal_mL48"/>
</dbReference>
<protein>
    <recommendedName>
        <fullName evidence="3">Small ribosomal subunit protein uS10 domain-containing protein</fullName>
    </recommendedName>
</protein>
<dbReference type="OrthoDB" id="5984298at2759"/>
<dbReference type="SMART" id="SM01403">
    <property type="entry name" value="Ribosomal_S10"/>
    <property type="match status" value="1"/>
</dbReference>
<sequence>SLKSKVPLYDLVNIQLKGYDYPVLESFQKSVHHIAKNMDIDVEECWATPAKHEQIKVFKPKSEVVGAQYELKTYERTVQIANASSLQLSILLQAVEATIPAGVTVNVVPHEEEHEEIRYVPDHELIKLKQELDHMGGPRRK</sequence>
<evidence type="ECO:0000256" key="1">
    <source>
        <dbReference type="ARBA" id="ARBA00022980"/>
    </source>
</evidence>
<proteinExistence type="predicted"/>
<dbReference type="SUPFAM" id="SSF54999">
    <property type="entry name" value="Ribosomal protein S10"/>
    <property type="match status" value="1"/>
</dbReference>
<dbReference type="InterPro" id="IPR027486">
    <property type="entry name" value="Ribosomal_uS10_dom"/>
</dbReference>
<dbReference type="GO" id="GO:0005761">
    <property type="term" value="C:mitochondrial ribosome"/>
    <property type="evidence" value="ECO:0007669"/>
    <property type="project" value="InterPro"/>
</dbReference>
<dbReference type="PANTHER" id="PTHR13473:SF0">
    <property type="entry name" value="LARGE RIBOSOMAL SUBUNIT PROTEIN ML48"/>
    <property type="match status" value="1"/>
</dbReference>